<keyword evidence="1" id="KW-0472">Membrane</keyword>
<feature type="transmembrane region" description="Helical" evidence="1">
    <location>
        <begin position="425"/>
        <end position="449"/>
    </location>
</feature>
<keyword evidence="1" id="KW-1133">Transmembrane helix</keyword>
<dbReference type="STRING" id="751945.Theos_2181"/>
<dbReference type="SUPFAM" id="SSF48452">
    <property type="entry name" value="TPR-like"/>
    <property type="match status" value="2"/>
</dbReference>
<name>K7R811_THEOS</name>
<feature type="transmembrane region" description="Helical" evidence="1">
    <location>
        <begin position="455"/>
        <end position="473"/>
    </location>
</feature>
<keyword evidence="3" id="KW-1185">Reference proteome</keyword>
<evidence type="ECO:0008006" key="4">
    <source>
        <dbReference type="Google" id="ProtNLM"/>
    </source>
</evidence>
<evidence type="ECO:0000313" key="3">
    <source>
        <dbReference type="Proteomes" id="UP000000211"/>
    </source>
</evidence>
<evidence type="ECO:0000313" key="2">
    <source>
        <dbReference type="EMBL" id="AFV77174.1"/>
    </source>
</evidence>
<dbReference type="RefSeq" id="WP_016330345.1">
    <property type="nucleotide sequence ID" value="NC_019386.1"/>
</dbReference>
<feature type="transmembrane region" description="Helical" evidence="1">
    <location>
        <begin position="246"/>
        <end position="263"/>
    </location>
</feature>
<feature type="transmembrane region" description="Helical" evidence="1">
    <location>
        <begin position="284"/>
        <end position="304"/>
    </location>
</feature>
<dbReference type="Proteomes" id="UP000000211">
    <property type="component" value="Chromosome"/>
</dbReference>
<gene>
    <name evidence="2" type="ORF">Theos_2181</name>
</gene>
<dbReference type="OrthoDB" id="30493at2"/>
<dbReference type="AlphaFoldDB" id="K7R811"/>
<proteinExistence type="predicted"/>
<dbReference type="HOGENOM" id="CLU_537289_0_0_0"/>
<dbReference type="KEGG" id="tos:Theos_2181"/>
<feature type="transmembrane region" description="Helical" evidence="1">
    <location>
        <begin position="387"/>
        <end position="404"/>
    </location>
</feature>
<dbReference type="Gene3D" id="1.25.40.10">
    <property type="entry name" value="Tetratricopeptide repeat domain"/>
    <property type="match status" value="2"/>
</dbReference>
<dbReference type="InterPro" id="IPR011990">
    <property type="entry name" value="TPR-like_helical_dom_sf"/>
</dbReference>
<evidence type="ECO:0000256" key="1">
    <source>
        <dbReference type="SAM" id="Phobius"/>
    </source>
</evidence>
<feature type="transmembrane region" description="Helical" evidence="1">
    <location>
        <begin position="324"/>
        <end position="343"/>
    </location>
</feature>
<feature type="transmembrane region" description="Helical" evidence="1">
    <location>
        <begin position="364"/>
        <end position="381"/>
    </location>
</feature>
<dbReference type="eggNOG" id="COG0457">
    <property type="taxonomic scope" value="Bacteria"/>
</dbReference>
<keyword evidence="1" id="KW-0812">Transmembrane</keyword>
<organism evidence="2 3">
    <name type="scientific">Thermus oshimai JL-2</name>
    <dbReference type="NCBI Taxonomy" id="751945"/>
    <lineage>
        <taxon>Bacteria</taxon>
        <taxon>Thermotogati</taxon>
        <taxon>Deinococcota</taxon>
        <taxon>Deinococci</taxon>
        <taxon>Thermales</taxon>
        <taxon>Thermaceae</taxon>
        <taxon>Thermus</taxon>
    </lineage>
</organism>
<protein>
    <recommendedName>
        <fullName evidence="4">Tetratricopeptide repeat protein</fullName>
    </recommendedName>
</protein>
<dbReference type="PATRIC" id="fig|751945.3.peg.2121"/>
<dbReference type="EMBL" id="CP003249">
    <property type="protein sequence ID" value="AFV77174.1"/>
    <property type="molecule type" value="Genomic_DNA"/>
</dbReference>
<reference evidence="2 3" key="1">
    <citation type="journal article" date="2013" name="Genome Announc.">
        <title>Whole Genome Sequencing of Thermus oshimai JL-2 and Thermus thermophilus JL-18, Incomplete Denitrifiers from the United States Great Basin.</title>
        <authorList>
            <person name="Murugapiran S.K."/>
            <person name="Huntemann M."/>
            <person name="Wei C.L."/>
            <person name="Han J."/>
            <person name="Detter J.C."/>
            <person name="Han C.S."/>
            <person name="Erkkila T.H."/>
            <person name="Teshima H."/>
            <person name="Chen A."/>
            <person name="Kyrpides N."/>
            <person name="Mavrommatis K."/>
            <person name="Markowitz V."/>
            <person name="Szeto E."/>
            <person name="Ivanova N."/>
            <person name="Pagani I."/>
            <person name="Lam J."/>
            <person name="McDonald A.I."/>
            <person name="Dodsworth J.A."/>
            <person name="Pati A."/>
            <person name="Goodwin L."/>
            <person name="Peters L."/>
            <person name="Pitluck S."/>
            <person name="Woyke T."/>
            <person name="Hedlund B.P."/>
        </authorList>
    </citation>
    <scope>NUCLEOTIDE SEQUENCE</scope>
    <source>
        <strain evidence="2 3">JL-2</strain>
    </source>
</reference>
<accession>K7R811</accession>
<sequence length="481" mass="52762">MKALWAMGVVLGLALAQTAQEYSARCLRFYQTGALESARATCELALVSEPEFKPALRLLVRIHLEEGNLAEARAYLERLGEDPEAPLLRGRLYLLEGRFRDALGLSLPETPEGRFLRARALEGLGHYEEALREVEGLPPTGEVRLLAARLLLALGRPEEALGRLGGGLEEEALRGRLLFLLGRPKEAAELLEGLLPRLTQSPALYREALATLTQAYLGQGDWGRGLAALGQLARVVNLPALFLAKAWPWLLVLLLFLVLVLYGESRIEPLRTVEIVPEAWPGPGTLLLQALFALALALAVALFWGKSVYGNLFALATPHQGGEVLPLFYLAYGLFLLGAVLLFHRPFLSRILGPWPSWTEGFPVGVLLLLALLLFGLVRPYLGLPTLPLHLLTFLGLALMEPFFRGLVPQAYRERYRELGPYLSALLYPLLLPGPTVLLLLLSAGLLWLRARAQGTLGLGLGFVVAGVVLALLPPPWLRRL</sequence>